<feature type="compositionally biased region" description="Basic and acidic residues" evidence="3">
    <location>
        <begin position="150"/>
        <end position="160"/>
    </location>
</feature>
<feature type="region of interest" description="Disordered" evidence="3">
    <location>
        <begin position="65"/>
        <end position="219"/>
    </location>
</feature>
<dbReference type="InterPro" id="IPR003959">
    <property type="entry name" value="ATPase_AAA_core"/>
</dbReference>
<proteinExistence type="predicted"/>
<feature type="compositionally biased region" description="Low complexity" evidence="3">
    <location>
        <begin position="83"/>
        <end position="123"/>
    </location>
</feature>
<dbReference type="InterPro" id="IPR050168">
    <property type="entry name" value="AAA_ATPase_domain"/>
</dbReference>
<dbReference type="AlphaFoldDB" id="A0A508A3Y4"/>
<keyword evidence="1" id="KW-0547">Nucleotide-binding</keyword>
<feature type="compositionally biased region" description="Basic and acidic residues" evidence="3">
    <location>
        <begin position="210"/>
        <end position="219"/>
    </location>
</feature>
<sequence>MTDPLIESLTRAVEATPNDVRLRTHLAELLIEAGRSAEAVTHCAIALQHAPTDEFARTLMTRALSPQAEQTPATQPAEPMLSTTPENETPESTPCTEAEQTPDTTAEPAPSAASPIDAPQDSPTSPEVTTQPAPESSEAPAPNDPTTSDGSRDFDWRRAEEDFDGGPAAPFVSSGSPVTPFVSSEASESSEKSSEQSSGSDPALSKPHPVKVDDRNEPAGWEVERTGVCLADVGGMIEVKKRLEASFLAPMRNPELRQLYGKSLRGGLLLYGPPGTGKTFIARAIAGEMGAAFLSVMITDILGEYIGTSESNLHKAFQKARSHAPCVLFLDEIDALGIKRALVRSSWMRNTVGSRPRAPSSSTPIPPGSMRICASG</sequence>
<dbReference type="EMBL" id="VICB01000007">
    <property type="protein sequence ID" value="TQD43461.1"/>
    <property type="molecule type" value="Genomic_DNA"/>
</dbReference>
<feature type="compositionally biased region" description="Low complexity" evidence="3">
    <location>
        <begin position="132"/>
        <end position="141"/>
    </location>
</feature>
<dbReference type="Gene3D" id="1.25.40.10">
    <property type="entry name" value="Tetratricopeptide repeat domain"/>
    <property type="match status" value="1"/>
</dbReference>
<dbReference type="Gene3D" id="3.40.50.300">
    <property type="entry name" value="P-loop containing nucleotide triphosphate hydrolases"/>
    <property type="match status" value="1"/>
</dbReference>
<dbReference type="RefSeq" id="WP_141424176.1">
    <property type="nucleotide sequence ID" value="NZ_JASPFB010000023.1"/>
</dbReference>
<dbReference type="GO" id="GO:0016887">
    <property type="term" value="F:ATP hydrolysis activity"/>
    <property type="evidence" value="ECO:0007669"/>
    <property type="project" value="InterPro"/>
</dbReference>
<gene>
    <name evidence="5" type="ORF">FK256_06570</name>
</gene>
<dbReference type="PANTHER" id="PTHR23077">
    <property type="entry name" value="AAA-FAMILY ATPASE"/>
    <property type="match status" value="1"/>
</dbReference>
<dbReference type="InterPro" id="IPR027417">
    <property type="entry name" value="P-loop_NTPase"/>
</dbReference>
<dbReference type="PANTHER" id="PTHR23077:SF171">
    <property type="entry name" value="NUCLEAR VALOSIN-CONTAINING PROTEIN-LIKE"/>
    <property type="match status" value="1"/>
</dbReference>
<reference evidence="5 6" key="1">
    <citation type="submission" date="2019-06" db="EMBL/GenBank/DDBJ databases">
        <title>Draft genome sequence of Actinomyces johnsonii CCUG 34287T.</title>
        <authorList>
            <person name="Salva-Serra F."/>
            <person name="Cardew S."/>
            <person name="Moore E."/>
        </authorList>
    </citation>
    <scope>NUCLEOTIDE SEQUENCE [LARGE SCALE GENOMIC DNA]</scope>
    <source>
        <strain evidence="5 6">CCUG 34287</strain>
    </source>
</reference>
<dbReference type="Pfam" id="PF00004">
    <property type="entry name" value="AAA"/>
    <property type="match status" value="1"/>
</dbReference>
<keyword evidence="2" id="KW-0067">ATP-binding</keyword>
<dbReference type="GO" id="GO:0005524">
    <property type="term" value="F:ATP binding"/>
    <property type="evidence" value="ECO:0007669"/>
    <property type="project" value="UniProtKB-KW"/>
</dbReference>
<name>A0A508A3Y4_9ACTO</name>
<dbReference type="InterPro" id="IPR011990">
    <property type="entry name" value="TPR-like_helical_dom_sf"/>
</dbReference>
<evidence type="ECO:0000313" key="6">
    <source>
        <dbReference type="Proteomes" id="UP000319010"/>
    </source>
</evidence>
<dbReference type="SMART" id="SM00382">
    <property type="entry name" value="AAA"/>
    <property type="match status" value="1"/>
</dbReference>
<dbReference type="Proteomes" id="UP000319010">
    <property type="component" value="Unassembled WGS sequence"/>
</dbReference>
<organism evidence="5 6">
    <name type="scientific">Actinomyces johnsonii</name>
    <dbReference type="NCBI Taxonomy" id="544581"/>
    <lineage>
        <taxon>Bacteria</taxon>
        <taxon>Bacillati</taxon>
        <taxon>Actinomycetota</taxon>
        <taxon>Actinomycetes</taxon>
        <taxon>Actinomycetales</taxon>
        <taxon>Actinomycetaceae</taxon>
        <taxon>Actinomyces</taxon>
    </lineage>
</organism>
<evidence type="ECO:0000313" key="5">
    <source>
        <dbReference type="EMBL" id="TQD43461.1"/>
    </source>
</evidence>
<dbReference type="CDD" id="cd19481">
    <property type="entry name" value="RecA-like_protease"/>
    <property type="match status" value="1"/>
</dbReference>
<comment type="caution">
    <text evidence="5">The sequence shown here is derived from an EMBL/GenBank/DDBJ whole genome shotgun (WGS) entry which is preliminary data.</text>
</comment>
<evidence type="ECO:0000259" key="4">
    <source>
        <dbReference type="SMART" id="SM00382"/>
    </source>
</evidence>
<feature type="region of interest" description="Disordered" evidence="3">
    <location>
        <begin position="351"/>
        <end position="376"/>
    </location>
</feature>
<dbReference type="InterPro" id="IPR003593">
    <property type="entry name" value="AAA+_ATPase"/>
</dbReference>
<dbReference type="SUPFAM" id="SSF52540">
    <property type="entry name" value="P-loop containing nucleoside triphosphate hydrolases"/>
    <property type="match status" value="1"/>
</dbReference>
<evidence type="ECO:0000256" key="2">
    <source>
        <dbReference type="ARBA" id="ARBA00022840"/>
    </source>
</evidence>
<evidence type="ECO:0000256" key="1">
    <source>
        <dbReference type="ARBA" id="ARBA00022741"/>
    </source>
</evidence>
<feature type="domain" description="AAA+ ATPase" evidence="4">
    <location>
        <begin position="264"/>
        <end position="371"/>
    </location>
</feature>
<feature type="compositionally biased region" description="Polar residues" evidence="3">
    <location>
        <begin position="351"/>
        <end position="363"/>
    </location>
</feature>
<dbReference type="SUPFAM" id="SSF48452">
    <property type="entry name" value="TPR-like"/>
    <property type="match status" value="1"/>
</dbReference>
<evidence type="ECO:0000256" key="3">
    <source>
        <dbReference type="SAM" id="MobiDB-lite"/>
    </source>
</evidence>
<protein>
    <submittedName>
        <fullName evidence="5">AAA family ATPase</fullName>
    </submittedName>
</protein>
<accession>A0A508A3Y4</accession>